<dbReference type="Proteomes" id="UP000237347">
    <property type="component" value="Unassembled WGS sequence"/>
</dbReference>
<dbReference type="EMBL" id="PKMF04000056">
    <property type="protein sequence ID" value="KAK7854352.1"/>
    <property type="molecule type" value="Genomic_DNA"/>
</dbReference>
<keyword evidence="2" id="KW-1185">Reference proteome</keyword>
<comment type="caution">
    <text evidence="1">The sequence shown here is derived from an EMBL/GenBank/DDBJ whole genome shotgun (WGS) entry which is preliminary data.</text>
</comment>
<organism evidence="1 2">
    <name type="scientific">Quercus suber</name>
    <name type="common">Cork oak</name>
    <dbReference type="NCBI Taxonomy" id="58331"/>
    <lineage>
        <taxon>Eukaryota</taxon>
        <taxon>Viridiplantae</taxon>
        <taxon>Streptophyta</taxon>
        <taxon>Embryophyta</taxon>
        <taxon>Tracheophyta</taxon>
        <taxon>Spermatophyta</taxon>
        <taxon>Magnoliopsida</taxon>
        <taxon>eudicotyledons</taxon>
        <taxon>Gunneridae</taxon>
        <taxon>Pentapetalae</taxon>
        <taxon>rosids</taxon>
        <taxon>fabids</taxon>
        <taxon>Fagales</taxon>
        <taxon>Fagaceae</taxon>
        <taxon>Quercus</taxon>
    </lineage>
</organism>
<feature type="non-terminal residue" evidence="1">
    <location>
        <position position="1"/>
    </location>
</feature>
<protein>
    <submittedName>
        <fullName evidence="1">Ribonuclease h protein</fullName>
    </submittedName>
</protein>
<proteinExistence type="predicted"/>
<sequence length="179" mass="20924">WIYFSPNVDLDQRDSLVDILGFQTTPNLGKYLGFPLKHSRSRSYDFDFVLDRVKQKLSRWKANLISMAGRRVLIQASSSTILAYVMQNVYLLNKVLVGMDRVNRNFLWGSTKTKKKMHWVNWGKVTKPKDLGGLRLQTAKGRNIALLTKLNWRFHTETDALWVWVLKNKYCTKRRISSS</sequence>
<evidence type="ECO:0000313" key="1">
    <source>
        <dbReference type="EMBL" id="KAK7854352.1"/>
    </source>
</evidence>
<dbReference type="AlphaFoldDB" id="A0AAW0LUL3"/>
<gene>
    <name evidence="1" type="ORF">CFP56_032604</name>
</gene>
<evidence type="ECO:0000313" key="2">
    <source>
        <dbReference type="Proteomes" id="UP000237347"/>
    </source>
</evidence>
<name>A0AAW0LUL3_QUESU</name>
<accession>A0AAW0LUL3</accession>
<dbReference type="PANTHER" id="PTHR33116:SF78">
    <property type="entry name" value="OS12G0587133 PROTEIN"/>
    <property type="match status" value="1"/>
</dbReference>
<reference evidence="1 2" key="1">
    <citation type="journal article" date="2018" name="Sci. Data">
        <title>The draft genome sequence of cork oak.</title>
        <authorList>
            <person name="Ramos A.M."/>
            <person name="Usie A."/>
            <person name="Barbosa P."/>
            <person name="Barros P.M."/>
            <person name="Capote T."/>
            <person name="Chaves I."/>
            <person name="Simoes F."/>
            <person name="Abreu I."/>
            <person name="Carrasquinho I."/>
            <person name="Faro C."/>
            <person name="Guimaraes J.B."/>
            <person name="Mendonca D."/>
            <person name="Nobrega F."/>
            <person name="Rodrigues L."/>
            <person name="Saibo N.J.M."/>
            <person name="Varela M.C."/>
            <person name="Egas C."/>
            <person name="Matos J."/>
            <person name="Miguel C.M."/>
            <person name="Oliveira M.M."/>
            <person name="Ricardo C.P."/>
            <person name="Goncalves S."/>
        </authorList>
    </citation>
    <scope>NUCLEOTIDE SEQUENCE [LARGE SCALE GENOMIC DNA]</scope>
    <source>
        <strain evidence="2">cv. HL8</strain>
    </source>
</reference>
<dbReference type="PANTHER" id="PTHR33116">
    <property type="entry name" value="REVERSE TRANSCRIPTASE ZINC-BINDING DOMAIN-CONTAINING PROTEIN-RELATED-RELATED"/>
    <property type="match status" value="1"/>
</dbReference>